<protein>
    <submittedName>
        <fullName evidence="1">(northern house mosquito) hypothetical protein</fullName>
    </submittedName>
</protein>
<accession>A0A8D8CPI5</accession>
<organism evidence="1">
    <name type="scientific">Culex pipiens</name>
    <name type="common">House mosquito</name>
    <dbReference type="NCBI Taxonomy" id="7175"/>
    <lineage>
        <taxon>Eukaryota</taxon>
        <taxon>Metazoa</taxon>
        <taxon>Ecdysozoa</taxon>
        <taxon>Arthropoda</taxon>
        <taxon>Hexapoda</taxon>
        <taxon>Insecta</taxon>
        <taxon>Pterygota</taxon>
        <taxon>Neoptera</taxon>
        <taxon>Endopterygota</taxon>
        <taxon>Diptera</taxon>
        <taxon>Nematocera</taxon>
        <taxon>Culicoidea</taxon>
        <taxon>Culicidae</taxon>
        <taxon>Culicinae</taxon>
        <taxon>Culicini</taxon>
        <taxon>Culex</taxon>
        <taxon>Culex</taxon>
    </lineage>
</organism>
<dbReference type="AlphaFoldDB" id="A0A8D8CPI5"/>
<reference evidence="1" key="1">
    <citation type="submission" date="2021-05" db="EMBL/GenBank/DDBJ databases">
        <authorList>
            <person name="Alioto T."/>
            <person name="Alioto T."/>
            <person name="Gomez Garrido J."/>
        </authorList>
    </citation>
    <scope>NUCLEOTIDE SEQUENCE</scope>
</reference>
<proteinExistence type="predicted"/>
<dbReference type="EMBL" id="HBUE01127174">
    <property type="protein sequence ID" value="CAG6495040.1"/>
    <property type="molecule type" value="Transcribed_RNA"/>
</dbReference>
<sequence>MTTAVKAERVTGHLPSMIPFGNLLTKSVFTVQLGLIAQRHHLAGVFSINNDSCQVGEPSEGRLMLNHRSCVTRGLKRLLLGENIKLASTQCVTISSKNTAKNHQG</sequence>
<evidence type="ECO:0000313" key="1">
    <source>
        <dbReference type="EMBL" id="CAG6495040.1"/>
    </source>
</evidence>
<name>A0A8D8CPI5_CULPI</name>